<comment type="caution">
    <text evidence="1">The sequence shown here is derived from an EMBL/GenBank/DDBJ whole genome shotgun (WGS) entry which is preliminary data.</text>
</comment>
<dbReference type="Proteomes" id="UP001165576">
    <property type="component" value="Unassembled WGS sequence"/>
</dbReference>
<evidence type="ECO:0000313" key="2">
    <source>
        <dbReference type="Proteomes" id="UP001165576"/>
    </source>
</evidence>
<keyword evidence="2" id="KW-1185">Reference proteome</keyword>
<name>A0ABT3WPE2_9PROT</name>
<dbReference type="Gene3D" id="3.40.50.150">
    <property type="entry name" value="Vaccinia Virus protein VP39"/>
    <property type="match status" value="2"/>
</dbReference>
<dbReference type="InterPro" id="IPR029063">
    <property type="entry name" value="SAM-dependent_MTases_sf"/>
</dbReference>
<gene>
    <name evidence="1" type="ORF">NQF86_08365</name>
</gene>
<accession>A0ABT3WPE2</accession>
<evidence type="ECO:0000313" key="1">
    <source>
        <dbReference type="EMBL" id="MCX5618671.1"/>
    </source>
</evidence>
<dbReference type="RefSeq" id="WP_266117182.1">
    <property type="nucleotide sequence ID" value="NZ_JANIDY010000004.1"/>
</dbReference>
<protein>
    <recommendedName>
        <fullName evidence="3">Site-specific DNA-methyltransferase (cytosine-N(4)-specific)</fullName>
    </recommendedName>
</protein>
<proteinExistence type="predicted"/>
<dbReference type="EMBL" id="JANIDY010000004">
    <property type="protein sequence ID" value="MCX5618671.1"/>
    <property type="molecule type" value="Genomic_DNA"/>
</dbReference>
<reference evidence="1" key="1">
    <citation type="submission" date="2022-07" db="EMBL/GenBank/DDBJ databases">
        <title>Bombella genomes.</title>
        <authorList>
            <person name="Harer L."/>
            <person name="Styblova S."/>
            <person name="Ehrmann M."/>
        </authorList>
    </citation>
    <scope>NUCLEOTIDE SEQUENCE</scope>
    <source>
        <strain evidence="1">TMW 2.2543</strain>
    </source>
</reference>
<organism evidence="1 2">
    <name type="scientific">Bombella pluederhausensis</name>
    <dbReference type="NCBI Taxonomy" id="2967336"/>
    <lineage>
        <taxon>Bacteria</taxon>
        <taxon>Pseudomonadati</taxon>
        <taxon>Pseudomonadota</taxon>
        <taxon>Alphaproteobacteria</taxon>
        <taxon>Acetobacterales</taxon>
        <taxon>Acetobacteraceae</taxon>
        <taxon>Bombella</taxon>
    </lineage>
</organism>
<evidence type="ECO:0008006" key="3">
    <source>
        <dbReference type="Google" id="ProtNLM"/>
    </source>
</evidence>
<sequence length="435" mass="48695">MRAVSTRQLDYLNKESDLCGVGIRNGSSIDIAPLDATFRDSNRAPLHSWFPYLEGYSPRFVQSVMQEYLPKARSILEPFAGSGTTPIVLGQLGIECAYSEANPVMAFIIQTKLEVLRMNRNERRYLSNRISVLNRHIPDLILKSREDTVIFDNYISAFGSSVYFDSGVFNTVLKLRTVVDKILEEDHILGKCLLLAVFAILIPVSRLKRAGDLRFKTSKELAVGSPCIMQMISERLMAQASDIALLDDLYTPATFACDNAADLHKSVEGLWDGIITSPPYLNGTNYIRNARLELWFHRKIKSKVDLRSLRDKVITSGINDVDLKTEWRPVTAGVAHVVAELERKAYDQRISKMVGGYFHDMKVAMTAMAACLCKTGRLCIDIGDSIYAGVHVPTDDLLIEVAEGIGLCVVERVHLRKRTSKGGQPLHQQLLVFEK</sequence>
<dbReference type="SUPFAM" id="SSF53335">
    <property type="entry name" value="S-adenosyl-L-methionine-dependent methyltransferases"/>
    <property type="match status" value="2"/>
</dbReference>